<dbReference type="Pfam" id="PF03779">
    <property type="entry name" value="SPW"/>
    <property type="match status" value="1"/>
</dbReference>
<keyword evidence="4" id="KW-1185">Reference proteome</keyword>
<dbReference type="AlphaFoldDB" id="A0A839SSN0"/>
<evidence type="ECO:0000259" key="2">
    <source>
        <dbReference type="Pfam" id="PF03779"/>
    </source>
</evidence>
<keyword evidence="1" id="KW-0472">Membrane</keyword>
<proteinExistence type="predicted"/>
<organism evidence="3 4">
    <name type="scientific">Limibacillus halophilus</name>
    <dbReference type="NCBI Taxonomy" id="1579333"/>
    <lineage>
        <taxon>Bacteria</taxon>
        <taxon>Pseudomonadati</taxon>
        <taxon>Pseudomonadota</taxon>
        <taxon>Alphaproteobacteria</taxon>
        <taxon>Rhodospirillales</taxon>
        <taxon>Rhodovibrionaceae</taxon>
        <taxon>Limibacillus</taxon>
    </lineage>
</organism>
<accession>A0A839SSN0</accession>
<evidence type="ECO:0000313" key="3">
    <source>
        <dbReference type="EMBL" id="MBB3064989.1"/>
    </source>
</evidence>
<feature type="domain" description="SPW repeat-containing integral membrane" evidence="2">
    <location>
        <begin position="16"/>
        <end position="108"/>
    </location>
</feature>
<keyword evidence="1" id="KW-0812">Transmembrane</keyword>
<dbReference type="RefSeq" id="WP_183415809.1">
    <property type="nucleotide sequence ID" value="NZ_JACHXA010000003.1"/>
</dbReference>
<sequence>MFSSIKHSWISDHHDWEDVCSVSAGVLIVLSPLAAGSAATPSVAISAGLAGITITVMVMLQLMMLRRWEELLKLACGVWVVVAPLLMQYDGTLRLLHFVLGGTVVFLSVLEFWQDRSCQLDS</sequence>
<evidence type="ECO:0000256" key="1">
    <source>
        <dbReference type="SAM" id="Phobius"/>
    </source>
</evidence>
<dbReference type="Proteomes" id="UP000581135">
    <property type="component" value="Unassembled WGS sequence"/>
</dbReference>
<keyword evidence="1" id="KW-1133">Transmembrane helix</keyword>
<reference evidence="3 4" key="1">
    <citation type="submission" date="2020-08" db="EMBL/GenBank/DDBJ databases">
        <title>Genomic Encyclopedia of Type Strains, Phase III (KMG-III): the genomes of soil and plant-associated and newly described type strains.</title>
        <authorList>
            <person name="Whitman W."/>
        </authorList>
    </citation>
    <scope>NUCLEOTIDE SEQUENCE [LARGE SCALE GENOMIC DNA]</scope>
    <source>
        <strain evidence="3 4">CECT 8803</strain>
    </source>
</reference>
<feature type="transmembrane region" description="Helical" evidence="1">
    <location>
        <begin position="45"/>
        <end position="64"/>
    </location>
</feature>
<gene>
    <name evidence="3" type="ORF">FHR98_001268</name>
</gene>
<feature type="transmembrane region" description="Helical" evidence="1">
    <location>
        <begin position="95"/>
        <end position="113"/>
    </location>
</feature>
<name>A0A839SSN0_9PROT</name>
<evidence type="ECO:0000313" key="4">
    <source>
        <dbReference type="Proteomes" id="UP000581135"/>
    </source>
</evidence>
<dbReference type="InterPro" id="IPR005530">
    <property type="entry name" value="SPW"/>
</dbReference>
<protein>
    <recommendedName>
        <fullName evidence="2">SPW repeat-containing integral membrane domain-containing protein</fullName>
    </recommendedName>
</protein>
<dbReference type="EMBL" id="JACHXA010000003">
    <property type="protein sequence ID" value="MBB3064989.1"/>
    <property type="molecule type" value="Genomic_DNA"/>
</dbReference>
<comment type="caution">
    <text evidence="3">The sequence shown here is derived from an EMBL/GenBank/DDBJ whole genome shotgun (WGS) entry which is preliminary data.</text>
</comment>